<organism evidence="12 13">
    <name type="scientific">Aromia moschata</name>
    <dbReference type="NCBI Taxonomy" id="1265417"/>
    <lineage>
        <taxon>Eukaryota</taxon>
        <taxon>Metazoa</taxon>
        <taxon>Ecdysozoa</taxon>
        <taxon>Arthropoda</taxon>
        <taxon>Hexapoda</taxon>
        <taxon>Insecta</taxon>
        <taxon>Pterygota</taxon>
        <taxon>Neoptera</taxon>
        <taxon>Endopterygota</taxon>
        <taxon>Coleoptera</taxon>
        <taxon>Polyphaga</taxon>
        <taxon>Cucujiformia</taxon>
        <taxon>Chrysomeloidea</taxon>
        <taxon>Cerambycidae</taxon>
        <taxon>Cerambycinae</taxon>
        <taxon>Callichromatini</taxon>
        <taxon>Aromia</taxon>
    </lineage>
</organism>
<protein>
    <recommendedName>
        <fullName evidence="11">G-protein coupled receptors family 1 profile domain-containing protein</fullName>
    </recommendedName>
</protein>
<gene>
    <name evidence="12" type="ORF">NQ318_003434</name>
</gene>
<dbReference type="Proteomes" id="UP001162162">
    <property type="component" value="Unassembled WGS sequence"/>
</dbReference>
<sequence>MNDSDHYNYSADYYNDTVDPHSIFNWRELIPTLVVYGVTFILGLTGNILIIFTTFKYRRMLSVTNVFLSSLASSDLLLIIFCIPVKVAKLFSYTWEMGAVVCKSVHYMQNVSTICSVLTLTAISIERYYAIVHPMKAKYICTISQAKRIILIIWMLSLLLAAPTLKVQIHLPVGLNNEYRWCVRNWDNASIWRFHELYMLCLILIGPFWIMTFSYTLICWEIWKVMERRSVMTSEHALTRYYASVPDEKSAENFIMGETKKLKVKNGRDDTHMVKQVICMLVTVVALFAICWAPLLIDNVLMAYDVLPHLRIGPLKYMSSAFHLMAYFNSCINPVIYGFMSKSFRESFVLALCFSSDIKSSYRGSNYSLRYISRRGSQTRSTSIR</sequence>
<keyword evidence="7 9" id="KW-0675">Receptor</keyword>
<dbReference type="GO" id="GO:0005886">
    <property type="term" value="C:plasma membrane"/>
    <property type="evidence" value="ECO:0007669"/>
    <property type="project" value="TreeGrafter"/>
</dbReference>
<dbReference type="Pfam" id="PF00001">
    <property type="entry name" value="7tm_1"/>
    <property type="match status" value="1"/>
</dbReference>
<evidence type="ECO:0000256" key="7">
    <source>
        <dbReference type="ARBA" id="ARBA00023170"/>
    </source>
</evidence>
<feature type="transmembrane region" description="Helical" evidence="10">
    <location>
        <begin position="317"/>
        <end position="340"/>
    </location>
</feature>
<dbReference type="PRINTS" id="PR00237">
    <property type="entry name" value="GPCRRHODOPSN"/>
</dbReference>
<dbReference type="PRINTS" id="PR01012">
    <property type="entry name" value="NRPEPTIDEYR"/>
</dbReference>
<evidence type="ECO:0000313" key="13">
    <source>
        <dbReference type="Proteomes" id="UP001162162"/>
    </source>
</evidence>
<evidence type="ECO:0000256" key="2">
    <source>
        <dbReference type="ARBA" id="ARBA00010663"/>
    </source>
</evidence>
<comment type="similarity">
    <text evidence="2 9">Belongs to the G-protein coupled receptor 1 family.</text>
</comment>
<comment type="caution">
    <text evidence="12">The sequence shown here is derived from an EMBL/GenBank/DDBJ whole genome shotgun (WGS) entry which is preliminary data.</text>
</comment>
<evidence type="ECO:0000256" key="9">
    <source>
        <dbReference type="RuleBase" id="RU000688"/>
    </source>
</evidence>
<evidence type="ECO:0000256" key="4">
    <source>
        <dbReference type="ARBA" id="ARBA00022989"/>
    </source>
</evidence>
<feature type="transmembrane region" description="Helical" evidence="10">
    <location>
        <begin position="67"/>
        <end position="87"/>
    </location>
</feature>
<keyword evidence="8 9" id="KW-0807">Transducer</keyword>
<dbReference type="PANTHER" id="PTHR45695">
    <property type="entry name" value="LEUCOKININ RECEPTOR-RELATED"/>
    <property type="match status" value="1"/>
</dbReference>
<feature type="transmembrane region" description="Helical" evidence="10">
    <location>
        <begin position="33"/>
        <end position="55"/>
    </location>
</feature>
<evidence type="ECO:0000256" key="6">
    <source>
        <dbReference type="ARBA" id="ARBA00023136"/>
    </source>
</evidence>
<evidence type="ECO:0000313" key="12">
    <source>
        <dbReference type="EMBL" id="KAJ8955340.1"/>
    </source>
</evidence>
<keyword evidence="6 10" id="KW-0472">Membrane</keyword>
<evidence type="ECO:0000256" key="3">
    <source>
        <dbReference type="ARBA" id="ARBA00022692"/>
    </source>
</evidence>
<feature type="transmembrane region" description="Helical" evidence="10">
    <location>
        <begin position="149"/>
        <end position="169"/>
    </location>
</feature>
<dbReference type="Gene3D" id="1.20.1070.10">
    <property type="entry name" value="Rhodopsin 7-helix transmembrane proteins"/>
    <property type="match status" value="1"/>
</dbReference>
<dbReference type="SUPFAM" id="SSF81321">
    <property type="entry name" value="Family A G protein-coupled receptor-like"/>
    <property type="match status" value="1"/>
</dbReference>
<keyword evidence="3 9" id="KW-0812">Transmembrane</keyword>
<keyword evidence="4 10" id="KW-1133">Transmembrane helix</keyword>
<evidence type="ECO:0000256" key="10">
    <source>
        <dbReference type="SAM" id="Phobius"/>
    </source>
</evidence>
<proteinExistence type="inferred from homology"/>
<dbReference type="GO" id="GO:0004983">
    <property type="term" value="F:neuropeptide Y receptor activity"/>
    <property type="evidence" value="ECO:0007669"/>
    <property type="project" value="InterPro"/>
</dbReference>
<dbReference type="PANTHER" id="PTHR45695:SF15">
    <property type="entry name" value="OPSIN RH2"/>
    <property type="match status" value="1"/>
</dbReference>
<feature type="transmembrane region" description="Helical" evidence="10">
    <location>
        <begin position="107"/>
        <end position="129"/>
    </location>
</feature>
<dbReference type="InterPro" id="IPR000276">
    <property type="entry name" value="GPCR_Rhodpsn"/>
</dbReference>
<feature type="transmembrane region" description="Helical" evidence="10">
    <location>
        <begin position="277"/>
        <end position="297"/>
    </location>
</feature>
<dbReference type="PROSITE" id="PS00237">
    <property type="entry name" value="G_PROTEIN_RECEP_F1_1"/>
    <property type="match status" value="1"/>
</dbReference>
<feature type="transmembrane region" description="Helical" evidence="10">
    <location>
        <begin position="197"/>
        <end position="223"/>
    </location>
</feature>
<evidence type="ECO:0000256" key="1">
    <source>
        <dbReference type="ARBA" id="ARBA00004141"/>
    </source>
</evidence>
<dbReference type="InterPro" id="IPR017452">
    <property type="entry name" value="GPCR_Rhodpsn_7TM"/>
</dbReference>
<keyword evidence="5 9" id="KW-0297">G-protein coupled receptor</keyword>
<evidence type="ECO:0000256" key="5">
    <source>
        <dbReference type="ARBA" id="ARBA00023040"/>
    </source>
</evidence>
<dbReference type="AlphaFoldDB" id="A0AAV8YTL9"/>
<accession>A0AAV8YTL9</accession>
<feature type="domain" description="G-protein coupled receptors family 1 profile" evidence="11">
    <location>
        <begin position="46"/>
        <end position="337"/>
    </location>
</feature>
<dbReference type="FunFam" id="1.20.1070.10:FF:000511">
    <property type="entry name" value="Putative neuropeptide G protein-coupled receptor"/>
    <property type="match status" value="1"/>
</dbReference>
<dbReference type="PROSITE" id="PS50262">
    <property type="entry name" value="G_PROTEIN_RECEP_F1_2"/>
    <property type="match status" value="1"/>
</dbReference>
<dbReference type="CDD" id="cd15001">
    <property type="entry name" value="7tmA_GPRnna14-like"/>
    <property type="match status" value="1"/>
</dbReference>
<reference evidence="12" key="1">
    <citation type="journal article" date="2023" name="Insect Mol. Biol.">
        <title>Genome sequencing provides insights into the evolution of gene families encoding plant cell wall-degrading enzymes in longhorned beetles.</title>
        <authorList>
            <person name="Shin N.R."/>
            <person name="Okamura Y."/>
            <person name="Kirsch R."/>
            <person name="Pauchet Y."/>
        </authorList>
    </citation>
    <scope>NUCLEOTIDE SEQUENCE</scope>
    <source>
        <strain evidence="12">AMC_N1</strain>
    </source>
</reference>
<comment type="subcellular location">
    <subcellularLocation>
        <location evidence="1">Membrane</location>
        <topology evidence="1">Multi-pass membrane protein</topology>
    </subcellularLocation>
</comment>
<evidence type="ECO:0000259" key="11">
    <source>
        <dbReference type="PROSITE" id="PS50262"/>
    </source>
</evidence>
<dbReference type="InterPro" id="IPR000611">
    <property type="entry name" value="NPY_rcpt"/>
</dbReference>
<dbReference type="EMBL" id="JAPWTK010000038">
    <property type="protein sequence ID" value="KAJ8955340.1"/>
    <property type="molecule type" value="Genomic_DNA"/>
</dbReference>
<keyword evidence="13" id="KW-1185">Reference proteome</keyword>
<evidence type="ECO:0000256" key="8">
    <source>
        <dbReference type="ARBA" id="ARBA00023224"/>
    </source>
</evidence>
<name>A0AAV8YTL9_9CUCU</name>